<dbReference type="EMBL" id="VHIQ01000005">
    <property type="protein sequence ID" value="TPV32839.1"/>
    <property type="molecule type" value="Genomic_DNA"/>
</dbReference>
<dbReference type="OrthoDB" id="1426903at2"/>
<organism evidence="2 3">
    <name type="scientific">Paucihalobacter ruber</name>
    <dbReference type="NCBI Taxonomy" id="2567861"/>
    <lineage>
        <taxon>Bacteria</taxon>
        <taxon>Pseudomonadati</taxon>
        <taxon>Bacteroidota</taxon>
        <taxon>Flavobacteriia</taxon>
        <taxon>Flavobacteriales</taxon>
        <taxon>Flavobacteriaceae</taxon>
        <taxon>Paucihalobacter</taxon>
    </lineage>
</organism>
<evidence type="ECO:0000313" key="3">
    <source>
        <dbReference type="Proteomes" id="UP000317332"/>
    </source>
</evidence>
<keyword evidence="3" id="KW-1185">Reference proteome</keyword>
<sequence>MKQSVTIYECLKDLSIVQKTIKNVLLLAMMVLLAPMTTTAQQMMHVHEDVVKPSMTVEYEAILKEVNELIKANPLENVTMSVFRNSSNHYFFVRPISSMAVLDGQTPIAQLAEKAGKEKVYDIFRRMDKCYDVERDFILISDDELSYKPGENSQVAEGENYRKHYRIYYSPENRTAVRDQLKAFKALNENKGSKGYYNIYRSGLGAPAEFLLVTVSAKDEIHMAERGKADEQLLGAEGQSIMQNLFLKMSKFEEFTGEMRPDLAVTSN</sequence>
<keyword evidence="1" id="KW-1133">Transmembrane helix</keyword>
<evidence type="ECO:0000256" key="1">
    <source>
        <dbReference type="SAM" id="Phobius"/>
    </source>
</evidence>
<feature type="transmembrane region" description="Helical" evidence="1">
    <location>
        <begin position="21"/>
        <end position="38"/>
    </location>
</feature>
<accession>A0A506PGU4</accession>
<protein>
    <submittedName>
        <fullName evidence="2">Uncharacterized protein</fullName>
    </submittedName>
</protein>
<comment type="caution">
    <text evidence="2">The sequence shown here is derived from an EMBL/GenBank/DDBJ whole genome shotgun (WGS) entry which is preliminary data.</text>
</comment>
<dbReference type="Proteomes" id="UP000317332">
    <property type="component" value="Unassembled WGS sequence"/>
</dbReference>
<keyword evidence="1" id="KW-0472">Membrane</keyword>
<reference evidence="2 3" key="1">
    <citation type="submission" date="2019-06" db="EMBL/GenBank/DDBJ databases">
        <title>Flavobacteriaceae Paucihalobacterium erythroidium CWB-1, complete genome.</title>
        <authorList>
            <person name="Wu S."/>
        </authorList>
    </citation>
    <scope>NUCLEOTIDE SEQUENCE [LARGE SCALE GENOMIC DNA]</scope>
    <source>
        <strain evidence="2 3">CWB-1</strain>
    </source>
</reference>
<dbReference type="RefSeq" id="WP_140990586.1">
    <property type="nucleotide sequence ID" value="NZ_VHIQ01000005.1"/>
</dbReference>
<name>A0A506PGU4_9FLAO</name>
<proteinExistence type="predicted"/>
<evidence type="ECO:0000313" key="2">
    <source>
        <dbReference type="EMBL" id="TPV32839.1"/>
    </source>
</evidence>
<keyword evidence="1" id="KW-0812">Transmembrane</keyword>
<gene>
    <name evidence="2" type="ORF">FJ651_11050</name>
</gene>
<dbReference type="AlphaFoldDB" id="A0A506PGU4"/>